<dbReference type="GO" id="GO:0042744">
    <property type="term" value="P:hydrogen peroxide catabolic process"/>
    <property type="evidence" value="ECO:0007669"/>
    <property type="project" value="TreeGrafter"/>
</dbReference>
<protein>
    <recommendedName>
        <fullName evidence="6">Glutathione-dependent peroxiredoxin</fullName>
        <ecNumber evidence="6">1.11.1.27</ecNumber>
    </recommendedName>
</protein>
<evidence type="ECO:0000256" key="5">
    <source>
        <dbReference type="PIRSR" id="PIRSR637944-1"/>
    </source>
</evidence>
<evidence type="ECO:0000313" key="9">
    <source>
        <dbReference type="Proteomes" id="UP000316030"/>
    </source>
</evidence>
<proteinExistence type="inferred from homology"/>
<dbReference type="RefSeq" id="WP_142493500.1">
    <property type="nucleotide sequence ID" value="NZ_FXTO01000012.1"/>
</dbReference>
<sequence>MTISVGDKLPSATFLVMTNEGPATVSLDDKLAGRKVVIFAVPGAFSTTCHVAHMPSFIRTKDKFAEKGVDEILCVAVNDPFVMKMWAEATGADKAGIACLSDADGSFAKAIGQSFDADAVGFYGRSKRYAMYVEDGVVKVFHPETTRGCEISSGEALLDEI</sequence>
<name>A0A521DUI8_9RHOB</name>
<dbReference type="SUPFAM" id="SSF52833">
    <property type="entry name" value="Thioredoxin-like"/>
    <property type="match status" value="1"/>
</dbReference>
<dbReference type="InterPro" id="IPR013766">
    <property type="entry name" value="Thioredoxin_domain"/>
</dbReference>
<dbReference type="OrthoDB" id="9800621at2"/>
<comment type="similarity">
    <text evidence="6">Belongs to the peroxiredoxin family. Prx5 subfamily.</text>
</comment>
<keyword evidence="3 6" id="KW-0560">Oxidoreductase</keyword>
<dbReference type="PROSITE" id="PS51352">
    <property type="entry name" value="THIOREDOXIN_2"/>
    <property type="match status" value="1"/>
</dbReference>
<evidence type="ECO:0000256" key="4">
    <source>
        <dbReference type="ARBA" id="ARBA00023284"/>
    </source>
</evidence>
<reference evidence="8 9" key="1">
    <citation type="submission" date="2017-05" db="EMBL/GenBank/DDBJ databases">
        <authorList>
            <person name="Varghese N."/>
            <person name="Submissions S."/>
        </authorList>
    </citation>
    <scope>NUCLEOTIDE SEQUENCE [LARGE SCALE GENOMIC DNA]</scope>
    <source>
        <strain evidence="8 9">DSM 29506</strain>
    </source>
</reference>
<dbReference type="AlphaFoldDB" id="A0A521DUI8"/>
<dbReference type="Gene3D" id="3.40.30.10">
    <property type="entry name" value="Glutaredoxin"/>
    <property type="match status" value="1"/>
</dbReference>
<dbReference type="Proteomes" id="UP000316030">
    <property type="component" value="Unassembled WGS sequence"/>
</dbReference>
<evidence type="ECO:0000259" key="7">
    <source>
        <dbReference type="PROSITE" id="PS51352"/>
    </source>
</evidence>
<dbReference type="FunFam" id="3.40.30.10:FF:000020">
    <property type="entry name" value="Peroxiredoxin"/>
    <property type="match status" value="1"/>
</dbReference>
<keyword evidence="1 6" id="KW-0575">Peroxidase</keyword>
<comment type="catalytic activity">
    <reaction evidence="6">
        <text>a hydroperoxide + 2 glutathione = an alcohol + glutathione disulfide + H2O</text>
        <dbReference type="Rhea" id="RHEA:62632"/>
        <dbReference type="ChEBI" id="CHEBI:15377"/>
        <dbReference type="ChEBI" id="CHEBI:30879"/>
        <dbReference type="ChEBI" id="CHEBI:35924"/>
        <dbReference type="ChEBI" id="CHEBI:57925"/>
        <dbReference type="ChEBI" id="CHEBI:58297"/>
        <dbReference type="EC" id="1.11.1.27"/>
    </reaction>
</comment>
<evidence type="ECO:0000256" key="1">
    <source>
        <dbReference type="ARBA" id="ARBA00022559"/>
    </source>
</evidence>
<dbReference type="CDD" id="cd03013">
    <property type="entry name" value="PRX5_like"/>
    <property type="match status" value="1"/>
</dbReference>
<keyword evidence="2 6" id="KW-0049">Antioxidant</keyword>
<keyword evidence="9" id="KW-1185">Reference proteome</keyword>
<keyword evidence="4 6" id="KW-0676">Redox-active center</keyword>
<dbReference type="Pfam" id="PF08534">
    <property type="entry name" value="Redoxin"/>
    <property type="match status" value="1"/>
</dbReference>
<dbReference type="InterPro" id="IPR036249">
    <property type="entry name" value="Thioredoxin-like_sf"/>
</dbReference>
<evidence type="ECO:0000313" key="8">
    <source>
        <dbReference type="EMBL" id="SMO75242.1"/>
    </source>
</evidence>
<evidence type="ECO:0000256" key="3">
    <source>
        <dbReference type="ARBA" id="ARBA00023002"/>
    </source>
</evidence>
<gene>
    <name evidence="8" type="ORF">SAMN06265173_11294</name>
</gene>
<evidence type="ECO:0000256" key="2">
    <source>
        <dbReference type="ARBA" id="ARBA00022862"/>
    </source>
</evidence>
<dbReference type="InterPro" id="IPR037944">
    <property type="entry name" value="PRX5-like"/>
</dbReference>
<dbReference type="EC" id="1.11.1.27" evidence="6"/>
<comment type="function">
    <text evidence="6">Thiol-specific peroxidase that catalyzes the reduction of hydrogen peroxide and organic hydroperoxides to water and alcohols, respectively. Plays a role in cell protection against oxidative stress by detoxifying peroxides.</text>
</comment>
<dbReference type="GO" id="GO:0034599">
    <property type="term" value="P:cellular response to oxidative stress"/>
    <property type="evidence" value="ECO:0007669"/>
    <property type="project" value="InterPro"/>
</dbReference>
<feature type="active site" description="Cysteine sulfenic acid (-SOH) intermediate" evidence="5">
    <location>
        <position position="49"/>
    </location>
</feature>
<dbReference type="GO" id="GO:0045454">
    <property type="term" value="P:cell redox homeostasis"/>
    <property type="evidence" value="ECO:0007669"/>
    <property type="project" value="TreeGrafter"/>
</dbReference>
<organism evidence="8 9">
    <name type="scientific">Thalassovita litoralis</name>
    <dbReference type="NCBI Taxonomy" id="1010611"/>
    <lineage>
        <taxon>Bacteria</taxon>
        <taxon>Pseudomonadati</taxon>
        <taxon>Pseudomonadota</taxon>
        <taxon>Alphaproteobacteria</taxon>
        <taxon>Rhodobacterales</taxon>
        <taxon>Roseobacteraceae</taxon>
        <taxon>Thalassovita</taxon>
    </lineage>
</organism>
<feature type="domain" description="Thioredoxin" evidence="7">
    <location>
        <begin position="3"/>
        <end position="161"/>
    </location>
</feature>
<dbReference type="GO" id="GO:0005737">
    <property type="term" value="C:cytoplasm"/>
    <property type="evidence" value="ECO:0007669"/>
    <property type="project" value="TreeGrafter"/>
</dbReference>
<dbReference type="EMBL" id="FXTO01000012">
    <property type="protein sequence ID" value="SMO75242.1"/>
    <property type="molecule type" value="Genomic_DNA"/>
</dbReference>
<dbReference type="PANTHER" id="PTHR10430">
    <property type="entry name" value="PEROXIREDOXIN"/>
    <property type="match status" value="1"/>
</dbReference>
<dbReference type="PANTHER" id="PTHR10430:SF16">
    <property type="entry name" value="PEROXIREDOXIN-5, MITOCHONDRIAL"/>
    <property type="match status" value="1"/>
</dbReference>
<dbReference type="GO" id="GO:0008379">
    <property type="term" value="F:thioredoxin peroxidase activity"/>
    <property type="evidence" value="ECO:0007669"/>
    <property type="project" value="InterPro"/>
</dbReference>
<accession>A0A521DUI8</accession>
<dbReference type="InterPro" id="IPR013740">
    <property type="entry name" value="Redoxin"/>
</dbReference>
<evidence type="ECO:0000256" key="6">
    <source>
        <dbReference type="RuleBase" id="RU366011"/>
    </source>
</evidence>